<dbReference type="InterPro" id="IPR051350">
    <property type="entry name" value="WD_repeat-ST_regulator"/>
</dbReference>
<dbReference type="Proteomes" id="UP000694867">
    <property type="component" value="Unplaced"/>
</dbReference>
<dbReference type="KEGG" id="goe:100900432"/>
<gene>
    <name evidence="6" type="primary">LOC100900432</name>
</gene>
<name>A0AAJ6VUY5_9ACAR</name>
<dbReference type="PROSITE" id="PS50294">
    <property type="entry name" value="WD_REPEATS_REGION"/>
    <property type="match status" value="1"/>
</dbReference>
<keyword evidence="5" id="KW-1185">Reference proteome</keyword>
<sequence>MMISSWQHILAQDARWNSLKDPCIRNLYLRRRSQLLADVVGDSGSQGFDKNYLKLRAQILTSTYGSPEQRRSSRSDSFQTQDQLCNETPDSGRPWSASSVHEALTPSKDAYASRAMAGVMTESLSLSYTFSGVHHIFEQSSCVNCLSFANNNPDLLCVADSQGVLCIYQVDPPKVLHRIPAHSGPIVDLEWSISNDVIICCSIDCSLSVWDSAKGSLLRSIKDTVPIMCAAFQPANNNMLAMANARGLVQVVSVSTGMVVRGGCQQLQGNARAQALTFSICGTLLWVGDDKGSIHSYVFDISSGKLLKGRRFCAPEGKPVTCISFRHWVNRQARDPCLLVNSGTLLLVYGVVNPKDGTLVLKKRIHVCAESKTPAPLKSCFSPIMSFRDGSCVVTGSIDGGLIFFDVIPSHASSPVNTLQGHSKTVTDVGFAADEKMLASADSSGVVILWKKEPRQR</sequence>
<dbReference type="PANTHER" id="PTHR22838:SF4">
    <property type="entry name" value="WD REPEAT-CONTAINING PROTEIN 13"/>
    <property type="match status" value="1"/>
</dbReference>
<dbReference type="PANTHER" id="PTHR22838">
    <property type="entry name" value="WD REPEAT PROTEIN 26-RELATED"/>
    <property type="match status" value="1"/>
</dbReference>
<feature type="repeat" description="WD" evidence="3">
    <location>
        <begin position="419"/>
        <end position="457"/>
    </location>
</feature>
<dbReference type="InterPro" id="IPR036322">
    <property type="entry name" value="WD40_repeat_dom_sf"/>
</dbReference>
<dbReference type="AlphaFoldDB" id="A0AAJ6VUY5"/>
<dbReference type="InterPro" id="IPR001680">
    <property type="entry name" value="WD40_rpt"/>
</dbReference>
<evidence type="ECO:0000256" key="3">
    <source>
        <dbReference type="PROSITE-ProRule" id="PRU00221"/>
    </source>
</evidence>
<keyword evidence="2" id="KW-0677">Repeat</keyword>
<evidence type="ECO:0000313" key="5">
    <source>
        <dbReference type="Proteomes" id="UP000694867"/>
    </source>
</evidence>
<feature type="repeat" description="WD" evidence="3">
    <location>
        <begin position="179"/>
        <end position="220"/>
    </location>
</feature>
<dbReference type="InterPro" id="IPR015943">
    <property type="entry name" value="WD40/YVTN_repeat-like_dom_sf"/>
</dbReference>
<dbReference type="SMART" id="SM00320">
    <property type="entry name" value="WD40"/>
    <property type="match status" value="5"/>
</dbReference>
<evidence type="ECO:0000313" key="6">
    <source>
        <dbReference type="RefSeq" id="XP_003737800.2"/>
    </source>
</evidence>
<feature type="compositionally biased region" description="Polar residues" evidence="4">
    <location>
        <begin position="75"/>
        <end position="89"/>
    </location>
</feature>
<dbReference type="SUPFAM" id="SSF50978">
    <property type="entry name" value="WD40 repeat-like"/>
    <property type="match status" value="1"/>
</dbReference>
<evidence type="ECO:0000256" key="2">
    <source>
        <dbReference type="ARBA" id="ARBA00022737"/>
    </source>
</evidence>
<protein>
    <submittedName>
        <fullName evidence="6">WD repeat-containing protein 13</fullName>
    </submittedName>
</protein>
<dbReference type="RefSeq" id="XP_003737800.2">
    <property type="nucleotide sequence ID" value="XM_003737752.2"/>
</dbReference>
<dbReference type="GO" id="GO:1990841">
    <property type="term" value="F:promoter-specific chromatin binding"/>
    <property type="evidence" value="ECO:0007669"/>
    <property type="project" value="TreeGrafter"/>
</dbReference>
<dbReference type="GeneID" id="100900432"/>
<feature type="region of interest" description="Disordered" evidence="4">
    <location>
        <begin position="64"/>
        <end position="99"/>
    </location>
</feature>
<evidence type="ECO:0000256" key="4">
    <source>
        <dbReference type="SAM" id="MobiDB-lite"/>
    </source>
</evidence>
<proteinExistence type="predicted"/>
<dbReference type="Pfam" id="PF00400">
    <property type="entry name" value="WD40"/>
    <property type="match status" value="2"/>
</dbReference>
<organism evidence="5 6">
    <name type="scientific">Galendromus occidentalis</name>
    <name type="common">western predatory mite</name>
    <dbReference type="NCBI Taxonomy" id="34638"/>
    <lineage>
        <taxon>Eukaryota</taxon>
        <taxon>Metazoa</taxon>
        <taxon>Ecdysozoa</taxon>
        <taxon>Arthropoda</taxon>
        <taxon>Chelicerata</taxon>
        <taxon>Arachnida</taxon>
        <taxon>Acari</taxon>
        <taxon>Parasitiformes</taxon>
        <taxon>Mesostigmata</taxon>
        <taxon>Gamasina</taxon>
        <taxon>Phytoseioidea</taxon>
        <taxon>Phytoseiidae</taxon>
        <taxon>Typhlodrominae</taxon>
        <taxon>Galendromus</taxon>
    </lineage>
</organism>
<accession>A0AAJ6VUY5</accession>
<dbReference type="GO" id="GO:0005634">
    <property type="term" value="C:nucleus"/>
    <property type="evidence" value="ECO:0007669"/>
    <property type="project" value="TreeGrafter"/>
</dbReference>
<reference evidence="6" key="1">
    <citation type="submission" date="2025-08" db="UniProtKB">
        <authorList>
            <consortium name="RefSeq"/>
        </authorList>
    </citation>
    <scope>IDENTIFICATION</scope>
</reference>
<evidence type="ECO:0000256" key="1">
    <source>
        <dbReference type="ARBA" id="ARBA00022574"/>
    </source>
</evidence>
<dbReference type="PROSITE" id="PS50082">
    <property type="entry name" value="WD_REPEATS_2"/>
    <property type="match status" value="2"/>
</dbReference>
<dbReference type="Gene3D" id="2.130.10.10">
    <property type="entry name" value="YVTN repeat-like/Quinoprotein amine dehydrogenase"/>
    <property type="match status" value="2"/>
</dbReference>
<keyword evidence="1 3" id="KW-0853">WD repeat</keyword>